<dbReference type="InterPro" id="IPR036413">
    <property type="entry name" value="YaeB-like_sf"/>
</dbReference>
<gene>
    <name evidence="4" type="primary">tsaA</name>
    <name evidence="4" type="ORF">LVJ81_12705</name>
</gene>
<dbReference type="Pfam" id="PF18389">
    <property type="entry name" value="TrmO_C"/>
    <property type="match status" value="1"/>
</dbReference>
<dbReference type="InterPro" id="IPR041369">
    <property type="entry name" value="TrmO_C"/>
</dbReference>
<keyword evidence="5" id="KW-1185">Reference proteome</keyword>
<proteinExistence type="inferred from homology"/>
<evidence type="ECO:0000259" key="3">
    <source>
        <dbReference type="PROSITE" id="PS51668"/>
    </source>
</evidence>
<dbReference type="PANTHER" id="PTHR12818">
    <property type="entry name" value="TRNA (ADENINE(37)-N6)-METHYLTRANSFERASE"/>
    <property type="match status" value="1"/>
</dbReference>
<dbReference type="PROSITE" id="PS51668">
    <property type="entry name" value="TSAA_2"/>
    <property type="match status" value="1"/>
</dbReference>
<keyword evidence="1" id="KW-0949">S-adenosyl-L-methionine</keyword>
<dbReference type="CDD" id="cd09281">
    <property type="entry name" value="UPF0066"/>
    <property type="match status" value="1"/>
</dbReference>
<dbReference type="Pfam" id="PF01980">
    <property type="entry name" value="TrmO_N"/>
    <property type="match status" value="1"/>
</dbReference>
<name>A0ABY4EK78_VITST</name>
<reference evidence="4" key="1">
    <citation type="submission" date="2021-12" db="EMBL/GenBank/DDBJ databases">
        <authorList>
            <person name="Veyrier F.J."/>
        </authorList>
    </citation>
    <scope>NUCLEOTIDE SEQUENCE</scope>
    <source>
        <strain evidence="4">SAG 1488-6</strain>
    </source>
</reference>
<dbReference type="Gene3D" id="2.40.30.70">
    <property type="entry name" value="YaeB-like"/>
    <property type="match status" value="1"/>
</dbReference>
<comment type="similarity">
    <text evidence="2">Belongs to the tRNA methyltransferase O family.</text>
</comment>
<protein>
    <submittedName>
        <fullName evidence="4">tRNA (N6-threonylcarbamoyladenosine(37)-N6)-methyltransferase TrmO</fullName>
    </submittedName>
</protein>
<dbReference type="SUPFAM" id="SSF118196">
    <property type="entry name" value="YaeB-like"/>
    <property type="match status" value="1"/>
</dbReference>
<dbReference type="EMBL" id="CP091512">
    <property type="protein sequence ID" value="UOO93747.1"/>
    <property type="molecule type" value="Genomic_DNA"/>
</dbReference>
<evidence type="ECO:0000256" key="2">
    <source>
        <dbReference type="ARBA" id="ARBA00033753"/>
    </source>
</evidence>
<dbReference type="Proteomes" id="UP000832034">
    <property type="component" value="Chromosome"/>
</dbReference>
<dbReference type="InterPro" id="IPR023370">
    <property type="entry name" value="TrmO-like_N"/>
</dbReference>
<evidence type="ECO:0000256" key="1">
    <source>
        <dbReference type="ARBA" id="ARBA00022691"/>
    </source>
</evidence>
<feature type="domain" description="TsaA-like" evidence="3">
    <location>
        <begin position="1"/>
        <end position="135"/>
    </location>
</feature>
<organism evidence="4 5">
    <name type="scientific">Vitreoscilla stercoraria</name>
    <dbReference type="NCBI Taxonomy" id="61"/>
    <lineage>
        <taxon>Bacteria</taxon>
        <taxon>Pseudomonadati</taxon>
        <taxon>Pseudomonadota</taxon>
        <taxon>Betaproteobacteria</taxon>
        <taxon>Neisseriales</taxon>
        <taxon>Neisseriaceae</taxon>
        <taxon>Vitreoscilla</taxon>
    </lineage>
</organism>
<evidence type="ECO:0000313" key="5">
    <source>
        <dbReference type="Proteomes" id="UP000832034"/>
    </source>
</evidence>
<dbReference type="InterPro" id="IPR040372">
    <property type="entry name" value="YaeB-like"/>
</dbReference>
<dbReference type="Gene3D" id="3.30.2310.10">
    <property type="entry name" value="YaeB-like"/>
    <property type="match status" value="1"/>
</dbReference>
<dbReference type="PANTHER" id="PTHR12818:SF0">
    <property type="entry name" value="TRNA (ADENINE(37)-N6)-METHYLTRANSFERASE"/>
    <property type="match status" value="1"/>
</dbReference>
<sequence>MVQAQFKQKFGIPRQPGLVPEAKISIVLNQEFSPDVVRGLEDFEYIWVHFVFHDAIGEGWSELVRPPRLGGKTKKGIFATRTPHRPNHLGLSLLKLDKVITSKPITLICSGADLLDGTPIIDIKPYIAFVEAKPNAQSGFVDGIPPQLQVIWSLEVQEQLHFNQVNQKLIEQTLAQDPRPAYQNIPERIYFMQVDGFEVRFKIIENVVQIVDLIKLSEF</sequence>
<evidence type="ECO:0000313" key="4">
    <source>
        <dbReference type="EMBL" id="UOO93747.1"/>
    </source>
</evidence>
<accession>A0ABY4EK78</accession>
<reference evidence="4" key="2">
    <citation type="journal article" date="2022" name="Res Sq">
        <title>Evolution of multicellular longitudinally dividing oral cavity symbionts (Neisseriaceae).</title>
        <authorList>
            <person name="Nyongesa S."/>
            <person name="Weber P."/>
            <person name="Bernet E."/>
            <person name="Pullido F."/>
            <person name="Nieckarz M."/>
            <person name="Delaby M."/>
            <person name="Nieves C."/>
            <person name="Viehboeck T."/>
            <person name="Krause N."/>
            <person name="Rivera-Millot A."/>
            <person name="Nakamura A."/>
            <person name="Vischer N."/>
            <person name="VanNieuwenhze M."/>
            <person name="Brun Y."/>
            <person name="Cava F."/>
            <person name="Bulgheresi S."/>
            <person name="Veyrier F."/>
        </authorList>
    </citation>
    <scope>NUCLEOTIDE SEQUENCE</scope>
    <source>
        <strain evidence="4">SAG 1488-6</strain>
    </source>
</reference>
<dbReference type="InterPro" id="IPR036414">
    <property type="entry name" value="YaeB_N_sf"/>
</dbReference>
<dbReference type="NCBIfam" id="TIGR00104">
    <property type="entry name" value="tRNA_TsaA"/>
    <property type="match status" value="1"/>
</dbReference>